<dbReference type="Gene3D" id="3.30.70.1820">
    <property type="entry name" value="L1 transposable element, RRM domain"/>
    <property type="match status" value="1"/>
</dbReference>
<gene>
    <name evidence="1" type="ORF">DPMN_136415</name>
</gene>
<dbReference type="EMBL" id="JAIWYP010000006">
    <property type="protein sequence ID" value="KAH3808066.1"/>
    <property type="molecule type" value="Genomic_DNA"/>
</dbReference>
<evidence type="ECO:0000313" key="1">
    <source>
        <dbReference type="EMBL" id="KAH3808066.1"/>
    </source>
</evidence>
<name>A0A9D4G0T6_DREPO</name>
<sequence length="76" mass="9161">MQIEKNYVNQLVLKRVHRMGNSRNGNPRSIVAKFHEFKDREYVRKQAKTLKETRFYVNEQYPKGDSRQKGESLHPR</sequence>
<keyword evidence="2" id="KW-1185">Reference proteome</keyword>
<comment type="caution">
    <text evidence="1">The sequence shown here is derived from an EMBL/GenBank/DDBJ whole genome shotgun (WGS) entry which is preliminary data.</text>
</comment>
<evidence type="ECO:0000313" key="2">
    <source>
        <dbReference type="Proteomes" id="UP000828390"/>
    </source>
</evidence>
<dbReference type="AlphaFoldDB" id="A0A9D4G0T6"/>
<reference evidence="1" key="1">
    <citation type="journal article" date="2019" name="bioRxiv">
        <title>The Genome of the Zebra Mussel, Dreissena polymorpha: A Resource for Invasive Species Research.</title>
        <authorList>
            <person name="McCartney M.A."/>
            <person name="Auch B."/>
            <person name="Kono T."/>
            <person name="Mallez S."/>
            <person name="Zhang Y."/>
            <person name="Obille A."/>
            <person name="Becker A."/>
            <person name="Abrahante J.E."/>
            <person name="Garbe J."/>
            <person name="Badalamenti J.P."/>
            <person name="Herman A."/>
            <person name="Mangelson H."/>
            <person name="Liachko I."/>
            <person name="Sullivan S."/>
            <person name="Sone E.D."/>
            <person name="Koren S."/>
            <person name="Silverstein K.A.T."/>
            <person name="Beckman K.B."/>
            <person name="Gohl D.M."/>
        </authorList>
    </citation>
    <scope>NUCLEOTIDE SEQUENCE</scope>
    <source>
        <strain evidence="1">Duluth1</strain>
        <tissue evidence="1">Whole animal</tissue>
    </source>
</reference>
<organism evidence="1 2">
    <name type="scientific">Dreissena polymorpha</name>
    <name type="common">Zebra mussel</name>
    <name type="synonym">Mytilus polymorpha</name>
    <dbReference type="NCBI Taxonomy" id="45954"/>
    <lineage>
        <taxon>Eukaryota</taxon>
        <taxon>Metazoa</taxon>
        <taxon>Spiralia</taxon>
        <taxon>Lophotrochozoa</taxon>
        <taxon>Mollusca</taxon>
        <taxon>Bivalvia</taxon>
        <taxon>Autobranchia</taxon>
        <taxon>Heteroconchia</taxon>
        <taxon>Euheterodonta</taxon>
        <taxon>Imparidentia</taxon>
        <taxon>Neoheterodontei</taxon>
        <taxon>Myida</taxon>
        <taxon>Dreissenoidea</taxon>
        <taxon>Dreissenidae</taxon>
        <taxon>Dreissena</taxon>
    </lineage>
</organism>
<protein>
    <submittedName>
        <fullName evidence="1">Uncharacterized protein</fullName>
    </submittedName>
</protein>
<proteinExistence type="predicted"/>
<accession>A0A9D4G0T6</accession>
<reference evidence="1" key="2">
    <citation type="submission" date="2020-11" db="EMBL/GenBank/DDBJ databases">
        <authorList>
            <person name="McCartney M.A."/>
            <person name="Auch B."/>
            <person name="Kono T."/>
            <person name="Mallez S."/>
            <person name="Becker A."/>
            <person name="Gohl D.M."/>
            <person name="Silverstein K.A.T."/>
            <person name="Koren S."/>
            <person name="Bechman K.B."/>
            <person name="Herman A."/>
            <person name="Abrahante J.E."/>
            <person name="Garbe J."/>
        </authorList>
    </citation>
    <scope>NUCLEOTIDE SEQUENCE</scope>
    <source>
        <strain evidence="1">Duluth1</strain>
        <tissue evidence="1">Whole animal</tissue>
    </source>
</reference>
<dbReference type="Proteomes" id="UP000828390">
    <property type="component" value="Unassembled WGS sequence"/>
</dbReference>